<dbReference type="Proteomes" id="UP000790787">
    <property type="component" value="Chromosome 9"/>
</dbReference>
<reference evidence="2" key="2">
    <citation type="submission" date="2025-08" db="UniProtKB">
        <authorList>
            <consortium name="RefSeq"/>
        </authorList>
    </citation>
    <scope>IDENTIFICATION</scope>
    <source>
        <tissue evidence="2">Leaf</tissue>
    </source>
</reference>
<reference evidence="1" key="1">
    <citation type="journal article" date="2014" name="Nat. Commun.">
        <title>The tobacco genome sequence and its comparison with those of tomato and potato.</title>
        <authorList>
            <person name="Sierro N."/>
            <person name="Battey J.N."/>
            <person name="Ouadi S."/>
            <person name="Bakaher N."/>
            <person name="Bovet L."/>
            <person name="Willig A."/>
            <person name="Goepfert S."/>
            <person name="Peitsch M.C."/>
            <person name="Ivanov N.V."/>
        </authorList>
    </citation>
    <scope>NUCLEOTIDE SEQUENCE [LARGE SCALE GENOMIC DNA]</scope>
</reference>
<sequence>MQGAVDIASYFNKLKKLWDGLRVMRSNKINACACPIKAELLKEEEEVRVHRFLMGLNDIYVGVKSNILMMQPLSSLDITYNILLQDEKQRQVNPGSQFSSESASFSVFGLTNKAPLKPGHLVDKCYKLHGFSPNFKFTKGKRVAANVIAESEFPTDSNSHFSGLTSNHNNGVIVPSEGQRSAVPGLTQQQYTQLINLLQQSQLYDSVTSPHIMASVNFAGILLSDSMVSGSSSCMLTQTNNSTKLIWIIDSGATNHMTSNKDIFFNIIPLTIPYLISLPNGYKVKVTSTGSYSLNESITLHNVLYVPSFHHNLIFVNKLVQQLRCIVMFTHIGYFIEGHFLKKPLELGRVDDGLYKSELPLTSLPQNSVTENFHYCSLVSDLSVHNLTSSPILPPSTALDPFSDTTNPVPTPIIPTDEAHLHSPSLSPPALSSTNDTTLTSISQAAPSTCLLTPDSPHASNPASPTQFPIFNPGTIPPSAESEPYIYAQAAPIPAWQDAMRKEFEALDANNTWDIVELPAEKKPIGCKWVYKIMYRDDGNIERYKARLDTQLDVNNAFLHGDLHEEVYMKLPPGHSISSSSSSTPLVWKLKKSLYGLRQASRQWYTKLSQALCSRGYTHSLNDYSLFVKGSSGDIFILTVYVDDIILTGNNLVEISALKKFLDNEFKIKDLGTLHYFLGIEVSTSPDGVFLNERKFVLDLLKEYNCLEVSSVVSPLDLNSKLKADSGELFAHPERYKSLIGKLLFLTHTRPDLCFGVQHLSQFLQAPRLPHMTAAFHMLRYLKDTIDVGLFYSNSPDSWKSKKQLVVSLSSAEAEYRALSKMVAELTWLTRLLPDLSVPVSYPVSVFCDNQAAIHIARNPVFHERTNHIEVDYHFVRKKLMDGLIQLFHVSTSNQLADIFTKPLTGVLHQSFLSKLKVFSPSNLKGSVGLPDYLTSGPIRKT</sequence>
<proteinExistence type="predicted"/>
<dbReference type="RefSeq" id="XP_075077427.1">
    <property type="nucleotide sequence ID" value="XM_075221326.1"/>
</dbReference>
<evidence type="ECO:0000313" key="1">
    <source>
        <dbReference type="Proteomes" id="UP000790787"/>
    </source>
</evidence>
<name>A0AC58RXG8_TOBAC</name>
<evidence type="ECO:0000313" key="2">
    <source>
        <dbReference type="RefSeq" id="XP_075077427.1"/>
    </source>
</evidence>
<protein>
    <submittedName>
        <fullName evidence="2">Uncharacterized protein LOC142164138</fullName>
    </submittedName>
</protein>
<organism evidence="1 2">
    <name type="scientific">Nicotiana tabacum</name>
    <name type="common">Common tobacco</name>
    <dbReference type="NCBI Taxonomy" id="4097"/>
    <lineage>
        <taxon>Eukaryota</taxon>
        <taxon>Viridiplantae</taxon>
        <taxon>Streptophyta</taxon>
        <taxon>Embryophyta</taxon>
        <taxon>Tracheophyta</taxon>
        <taxon>Spermatophyta</taxon>
        <taxon>Magnoliopsida</taxon>
        <taxon>eudicotyledons</taxon>
        <taxon>Gunneridae</taxon>
        <taxon>Pentapetalae</taxon>
        <taxon>asterids</taxon>
        <taxon>lamiids</taxon>
        <taxon>Solanales</taxon>
        <taxon>Solanaceae</taxon>
        <taxon>Nicotianoideae</taxon>
        <taxon>Nicotianeae</taxon>
        <taxon>Nicotiana</taxon>
    </lineage>
</organism>
<accession>A0AC58RXG8</accession>
<gene>
    <name evidence="2" type="primary">LOC142164138</name>
</gene>
<keyword evidence="1" id="KW-1185">Reference proteome</keyword>